<dbReference type="Proteomes" id="UP000295724">
    <property type="component" value="Unassembled WGS sequence"/>
</dbReference>
<evidence type="ECO:0000259" key="3">
    <source>
        <dbReference type="PROSITE" id="PS51677"/>
    </source>
</evidence>
<sequence>MKFKNQLQWIFCLFCFTTEICAQKQIALTFDDAPRPSTSLSSQQRTDGLLQALQSSGVEQVMFFVTTKHLNAETKPILNQYAEAGHLIGNHSDQHQWLQQTQLAVYQQDFLKTHEHIKSYKTFKPMFRFPYLDEGRDQLKSQGMMEFLKTHHYQNAYVTVDNYDWYLDKLYQDALKTKQNVNLLQLKKLYVEVLWQAIAFSDQIAMQYLGRSPKHILLLHDNDLAALFVDDLVDHLRAQGWEIISPLEAYHDPIAKQEPKTLFKGQGRVAALARDAGANPRDLVHVAEDEEQLAKMFKEYQVISEPSQAMPEWFKQEMQNQVGTWQASNAEFQSEAEPFSAYRIEWTWGLGQQSVNGRLFAIHNDQPTGNFWTFKQYWDPAQGQARLIQMGHGGRIGDGFIHPVNEQQLETIQTFSAPGVDAYSERHLNHMTDQGLVTTSFKLDAYGDWQPQRSYLWVKQTPAE</sequence>
<dbReference type="AlphaFoldDB" id="A0A4R6XCB2"/>
<keyword evidence="1" id="KW-0479">Metal-binding</keyword>
<protein>
    <submittedName>
        <fullName evidence="4">Polysaccharide deacetylase</fullName>
    </submittedName>
</protein>
<keyword evidence="5" id="KW-1185">Reference proteome</keyword>
<dbReference type="PROSITE" id="PS51677">
    <property type="entry name" value="NODB"/>
    <property type="match status" value="1"/>
</dbReference>
<proteinExistence type="predicted"/>
<keyword evidence="2" id="KW-0378">Hydrolase</keyword>
<dbReference type="EMBL" id="SNZB01000007">
    <property type="protein sequence ID" value="TDR16856.1"/>
    <property type="molecule type" value="Genomic_DNA"/>
</dbReference>
<comment type="caution">
    <text evidence="4">The sequence shown here is derived from an EMBL/GenBank/DDBJ whole genome shotgun (WGS) entry which is preliminary data.</text>
</comment>
<dbReference type="GO" id="GO:0046872">
    <property type="term" value="F:metal ion binding"/>
    <property type="evidence" value="ECO:0007669"/>
    <property type="project" value="UniProtKB-KW"/>
</dbReference>
<gene>
    <name evidence="4" type="ORF">C8D91_2763</name>
</gene>
<dbReference type="SUPFAM" id="SSF88713">
    <property type="entry name" value="Glycoside hydrolase/deacetylase"/>
    <property type="match status" value="1"/>
</dbReference>
<reference evidence="4 5" key="1">
    <citation type="submission" date="2019-03" db="EMBL/GenBank/DDBJ databases">
        <title>Genomic Encyclopedia of Type Strains, Phase IV (KMG-IV): sequencing the most valuable type-strain genomes for metagenomic binning, comparative biology and taxonomic classification.</title>
        <authorList>
            <person name="Goeker M."/>
        </authorList>
    </citation>
    <scope>NUCLEOTIDE SEQUENCE [LARGE SCALE GENOMIC DNA]</scope>
    <source>
        <strain evidence="4 5">DSM 25488</strain>
    </source>
</reference>
<dbReference type="Pfam" id="PF01522">
    <property type="entry name" value="Polysacc_deac_1"/>
    <property type="match status" value="1"/>
</dbReference>
<feature type="domain" description="NodB homology" evidence="3">
    <location>
        <begin position="24"/>
        <end position="244"/>
    </location>
</feature>
<dbReference type="GO" id="GO:0016020">
    <property type="term" value="C:membrane"/>
    <property type="evidence" value="ECO:0007669"/>
    <property type="project" value="TreeGrafter"/>
</dbReference>
<dbReference type="GO" id="GO:0005975">
    <property type="term" value="P:carbohydrate metabolic process"/>
    <property type="evidence" value="ECO:0007669"/>
    <property type="project" value="InterPro"/>
</dbReference>
<accession>A0A4R6XCB2</accession>
<dbReference type="InterPro" id="IPR011330">
    <property type="entry name" value="Glyco_hydro/deAcase_b/a-brl"/>
</dbReference>
<dbReference type="InterPro" id="IPR002509">
    <property type="entry name" value="NODB_dom"/>
</dbReference>
<evidence type="ECO:0000313" key="4">
    <source>
        <dbReference type="EMBL" id="TDR16856.1"/>
    </source>
</evidence>
<dbReference type="Gene3D" id="3.20.20.370">
    <property type="entry name" value="Glycoside hydrolase/deacetylase"/>
    <property type="match status" value="1"/>
</dbReference>
<dbReference type="PANTHER" id="PTHR10587">
    <property type="entry name" value="GLYCOSYL TRANSFERASE-RELATED"/>
    <property type="match status" value="1"/>
</dbReference>
<evidence type="ECO:0000313" key="5">
    <source>
        <dbReference type="Proteomes" id="UP000295724"/>
    </source>
</evidence>
<dbReference type="GO" id="GO:0016810">
    <property type="term" value="F:hydrolase activity, acting on carbon-nitrogen (but not peptide) bonds"/>
    <property type="evidence" value="ECO:0007669"/>
    <property type="project" value="InterPro"/>
</dbReference>
<dbReference type="RefSeq" id="WP_162846918.1">
    <property type="nucleotide sequence ID" value="NZ_NIHB01000005.1"/>
</dbReference>
<dbReference type="InterPro" id="IPR050248">
    <property type="entry name" value="Polysacc_deacetylase_ArnD"/>
</dbReference>
<evidence type="ECO:0000256" key="1">
    <source>
        <dbReference type="ARBA" id="ARBA00022723"/>
    </source>
</evidence>
<organism evidence="4 5">
    <name type="scientific">Marinicella litoralis</name>
    <dbReference type="NCBI Taxonomy" id="644220"/>
    <lineage>
        <taxon>Bacteria</taxon>
        <taxon>Pseudomonadati</taxon>
        <taxon>Pseudomonadota</taxon>
        <taxon>Gammaproteobacteria</taxon>
        <taxon>Lysobacterales</taxon>
        <taxon>Marinicellaceae</taxon>
        <taxon>Marinicella</taxon>
    </lineage>
</organism>
<evidence type="ECO:0000256" key="2">
    <source>
        <dbReference type="ARBA" id="ARBA00022801"/>
    </source>
</evidence>
<name>A0A4R6XCB2_9GAMM</name>
<dbReference type="PANTHER" id="PTHR10587:SF133">
    <property type="entry name" value="CHITIN DEACETYLASE 1-RELATED"/>
    <property type="match status" value="1"/>
</dbReference>